<dbReference type="RefSeq" id="WP_349078755.1">
    <property type="nucleotide sequence ID" value="NZ_JBBMEI010000135.1"/>
</dbReference>
<sequence>MPEMNKIRISHTETHKLLMPLKKYCLTSPDINGILFIVVVLRKLAMPVAGGVPCVGSTFFMPVSERKYYMAKNFLTYEQQLHILEYDKQLAIPNHEYATKKLEELSYYSLIGGYKSLFKHAPSNKYIHGVTFDELVSFYYFDEELRTLFLKYILHVERHIKSMFSYHFCEKYGEQQSMYLDINNYNHTRKNHRELLRLTHSLQKVIATPSKYAYIEHSVNTYHNVPLWVATNALTFGQISKMYQYATTDIRTKISKNFQNVSEKQLHQFINIIGKCRNVCAHGERLFSFRINETIPDTLLHQKLQINQNNNHYVYGKQDLFAVVIALRYLINNDEFRLFKTALSKLIKTVIKQCPHLTEKQLLDNMGFPANWDKISRYRKI</sequence>
<accession>A0ABV1AQ96</accession>
<proteinExistence type="predicted"/>
<evidence type="ECO:0000313" key="1">
    <source>
        <dbReference type="EMBL" id="MEQ2360355.1"/>
    </source>
</evidence>
<protein>
    <submittedName>
        <fullName evidence="1">Abi family protein</fullName>
    </submittedName>
</protein>
<dbReference type="Pfam" id="PF07751">
    <property type="entry name" value="Abi_2"/>
    <property type="match status" value="1"/>
</dbReference>
<dbReference type="Proteomes" id="UP001446032">
    <property type="component" value="Unassembled WGS sequence"/>
</dbReference>
<keyword evidence="2" id="KW-1185">Reference proteome</keyword>
<name>A0ABV1AQ96_9FIRM</name>
<organism evidence="1 2">
    <name type="scientific">Blautia intestinihominis</name>
    <dbReference type="NCBI Taxonomy" id="3133152"/>
    <lineage>
        <taxon>Bacteria</taxon>
        <taxon>Bacillati</taxon>
        <taxon>Bacillota</taxon>
        <taxon>Clostridia</taxon>
        <taxon>Lachnospirales</taxon>
        <taxon>Lachnospiraceae</taxon>
        <taxon>Blautia</taxon>
    </lineage>
</organism>
<reference evidence="1 2" key="1">
    <citation type="submission" date="2024-03" db="EMBL/GenBank/DDBJ databases">
        <title>Human intestinal bacterial collection.</title>
        <authorList>
            <person name="Pauvert C."/>
            <person name="Hitch T.C.A."/>
            <person name="Clavel T."/>
        </authorList>
    </citation>
    <scope>NUCLEOTIDE SEQUENCE [LARGE SCALE GENOMIC DNA]</scope>
    <source>
        <strain evidence="1 2">CLA-AA-H95</strain>
    </source>
</reference>
<dbReference type="InterPro" id="IPR011664">
    <property type="entry name" value="Abi_system_AbiD/AbiF-like"/>
</dbReference>
<evidence type="ECO:0000313" key="2">
    <source>
        <dbReference type="Proteomes" id="UP001446032"/>
    </source>
</evidence>
<dbReference type="EMBL" id="JBBMEI010000135">
    <property type="protein sequence ID" value="MEQ2360355.1"/>
    <property type="molecule type" value="Genomic_DNA"/>
</dbReference>
<gene>
    <name evidence="1" type="ORF">WMO75_18945</name>
</gene>
<comment type="caution">
    <text evidence="1">The sequence shown here is derived from an EMBL/GenBank/DDBJ whole genome shotgun (WGS) entry which is preliminary data.</text>
</comment>